<dbReference type="EMBL" id="UZAU01000400">
    <property type="status" value="NOT_ANNOTATED_CDS"/>
    <property type="molecule type" value="Genomic_DNA"/>
</dbReference>
<sequence>MVDIEEEVRYWKVKYEWVPIVCNHCKAYGHIVEFYKEKDDPIGKKQKKVWVEKKKAVGDIGACSKGGEEATSTRGGGEPPTLNGYDYELERPRDQQS</sequence>
<proteinExistence type="predicted"/>
<reference evidence="2" key="1">
    <citation type="submission" date="2018-11" db="EMBL/GenBank/DDBJ databases">
        <authorList>
            <person name="Grassa J C."/>
        </authorList>
    </citation>
    <scope>NUCLEOTIDE SEQUENCE [LARGE SCALE GENOMIC DNA]</scope>
</reference>
<evidence type="ECO:0000256" key="1">
    <source>
        <dbReference type="SAM" id="MobiDB-lite"/>
    </source>
</evidence>
<keyword evidence="3" id="KW-1185">Reference proteome</keyword>
<reference evidence="2" key="2">
    <citation type="submission" date="2021-03" db="UniProtKB">
        <authorList>
            <consortium name="EnsemblPlants"/>
        </authorList>
    </citation>
    <scope>IDENTIFICATION</scope>
</reference>
<feature type="compositionally biased region" description="Basic and acidic residues" evidence="1">
    <location>
        <begin position="88"/>
        <end position="97"/>
    </location>
</feature>
<organism evidence="2 3">
    <name type="scientific">Cannabis sativa</name>
    <name type="common">Hemp</name>
    <name type="synonym">Marijuana</name>
    <dbReference type="NCBI Taxonomy" id="3483"/>
    <lineage>
        <taxon>Eukaryota</taxon>
        <taxon>Viridiplantae</taxon>
        <taxon>Streptophyta</taxon>
        <taxon>Embryophyta</taxon>
        <taxon>Tracheophyta</taxon>
        <taxon>Spermatophyta</taxon>
        <taxon>Magnoliopsida</taxon>
        <taxon>eudicotyledons</taxon>
        <taxon>Gunneridae</taxon>
        <taxon>Pentapetalae</taxon>
        <taxon>rosids</taxon>
        <taxon>fabids</taxon>
        <taxon>Rosales</taxon>
        <taxon>Cannabaceae</taxon>
        <taxon>Cannabis</taxon>
    </lineage>
</organism>
<evidence type="ECO:0000313" key="3">
    <source>
        <dbReference type="Proteomes" id="UP000596661"/>
    </source>
</evidence>
<name>A0A803PER2_CANSA</name>
<protein>
    <submittedName>
        <fullName evidence="2">Uncharacterized protein</fullName>
    </submittedName>
</protein>
<dbReference type="Proteomes" id="UP000596661">
    <property type="component" value="Chromosome 4"/>
</dbReference>
<evidence type="ECO:0000313" key="2">
    <source>
        <dbReference type="EnsemblPlants" id="cds.evm.model.04.1830"/>
    </source>
</evidence>
<dbReference type="AlphaFoldDB" id="A0A803PER2"/>
<accession>A0A803PER2</accession>
<dbReference type="EnsemblPlants" id="evm.model.04.1830">
    <property type="protein sequence ID" value="cds.evm.model.04.1830"/>
    <property type="gene ID" value="evm.TU.04.1830"/>
</dbReference>
<dbReference type="Gramene" id="evm.model.04.1830">
    <property type="protein sequence ID" value="cds.evm.model.04.1830"/>
    <property type="gene ID" value="evm.TU.04.1830"/>
</dbReference>
<feature type="region of interest" description="Disordered" evidence="1">
    <location>
        <begin position="62"/>
        <end position="97"/>
    </location>
</feature>